<dbReference type="EMBL" id="JARHUD010000005">
    <property type="protein sequence ID" value="MDF2096275.1"/>
    <property type="molecule type" value="Genomic_DNA"/>
</dbReference>
<accession>A0ABT5YMV8</accession>
<dbReference type="Proteomes" id="UP001215503">
    <property type="component" value="Unassembled WGS sequence"/>
</dbReference>
<gene>
    <name evidence="2" type="ORF">P2G67_09835</name>
</gene>
<dbReference type="PROSITE" id="PS00383">
    <property type="entry name" value="TYR_PHOSPHATASE_1"/>
    <property type="match status" value="1"/>
</dbReference>
<sequence length="196" mass="21855">MEDLIAGRLLRVCGLHELEGHCADRPSHLVSILDPGTERSPHLDGFATTEIHQFDFHDVIDPTRVDRPPTEADVEELLGIGERAFPDARALETGSGCLLIHCYMGISRSTAALTIMLAARHRGPEAELFDFVRQVRPQAWPNLLMIRYADGLMGREGRLEKALAEHYRFQAAERPDLAEAIGRLGRDEELRLAGVL</sequence>
<dbReference type="SUPFAM" id="SSF52799">
    <property type="entry name" value="(Phosphotyrosine protein) phosphatases II"/>
    <property type="match status" value="1"/>
</dbReference>
<evidence type="ECO:0000313" key="3">
    <source>
        <dbReference type="Proteomes" id="UP001215503"/>
    </source>
</evidence>
<dbReference type="PROSITE" id="PS50056">
    <property type="entry name" value="TYR_PHOSPHATASE_2"/>
    <property type="match status" value="1"/>
</dbReference>
<dbReference type="InterPro" id="IPR029021">
    <property type="entry name" value="Prot-tyrosine_phosphatase-like"/>
</dbReference>
<dbReference type="InterPro" id="IPR000387">
    <property type="entry name" value="Tyr_Pase_dom"/>
</dbReference>
<protein>
    <submittedName>
        <fullName evidence="2">Protein-tyrosine-phosphatase</fullName>
    </submittedName>
</protein>
<evidence type="ECO:0000259" key="1">
    <source>
        <dbReference type="PROSITE" id="PS50056"/>
    </source>
</evidence>
<evidence type="ECO:0000313" key="2">
    <source>
        <dbReference type="EMBL" id="MDF2096275.1"/>
    </source>
</evidence>
<name>A0ABT5YMV8_9PROT</name>
<feature type="domain" description="Tyrosine specific protein phosphatases" evidence="1">
    <location>
        <begin position="75"/>
        <end position="137"/>
    </location>
</feature>
<proteinExistence type="predicted"/>
<keyword evidence="3" id="KW-1185">Reference proteome</keyword>
<comment type="caution">
    <text evidence="2">The sequence shown here is derived from an EMBL/GenBank/DDBJ whole genome shotgun (WGS) entry which is preliminary data.</text>
</comment>
<dbReference type="RefSeq" id="WP_275822526.1">
    <property type="nucleotide sequence ID" value="NZ_JARHUD010000005.1"/>
</dbReference>
<dbReference type="Gene3D" id="3.90.190.10">
    <property type="entry name" value="Protein tyrosine phosphatase superfamily"/>
    <property type="match status" value="1"/>
</dbReference>
<reference evidence="2 3" key="1">
    <citation type="submission" date="2023-03" db="EMBL/GenBank/DDBJ databases">
        <title>Fodinicurvata sp. CAU 1616 isolated from sea sendiment.</title>
        <authorList>
            <person name="Kim W."/>
        </authorList>
    </citation>
    <scope>NUCLEOTIDE SEQUENCE [LARGE SCALE GENOMIC DNA]</scope>
    <source>
        <strain evidence="2 3">CAU 1616</strain>
    </source>
</reference>
<dbReference type="InterPro" id="IPR016130">
    <property type="entry name" value="Tyr_Pase_AS"/>
</dbReference>
<organism evidence="2 3">
    <name type="scientific">Aquibaculum arenosum</name>
    <dbReference type="NCBI Taxonomy" id="3032591"/>
    <lineage>
        <taxon>Bacteria</taxon>
        <taxon>Pseudomonadati</taxon>
        <taxon>Pseudomonadota</taxon>
        <taxon>Alphaproteobacteria</taxon>
        <taxon>Rhodospirillales</taxon>
        <taxon>Rhodovibrionaceae</taxon>
        <taxon>Aquibaculum</taxon>
    </lineage>
</organism>